<evidence type="ECO:0000259" key="3">
    <source>
        <dbReference type="Pfam" id="PF00501"/>
    </source>
</evidence>
<dbReference type="InterPro" id="IPR000873">
    <property type="entry name" value="AMP-dep_synth/lig_dom"/>
</dbReference>
<dbReference type="GO" id="GO:0006631">
    <property type="term" value="P:fatty acid metabolic process"/>
    <property type="evidence" value="ECO:0007669"/>
    <property type="project" value="TreeGrafter"/>
</dbReference>
<dbReference type="SUPFAM" id="SSF56801">
    <property type="entry name" value="Acetyl-CoA synthetase-like"/>
    <property type="match status" value="1"/>
</dbReference>
<reference evidence="5 6" key="1">
    <citation type="submission" date="2016-10" db="EMBL/GenBank/DDBJ databases">
        <authorList>
            <person name="de Groot N.N."/>
        </authorList>
    </citation>
    <scope>NUCLEOTIDE SEQUENCE [LARGE SCALE GENOMIC DNA]</scope>
    <source>
        <strain evidence="5 6">GAS522</strain>
    </source>
</reference>
<protein>
    <submittedName>
        <fullName evidence="5">Cyclohexanecarboxylate-CoA ligase</fullName>
    </submittedName>
</protein>
<dbReference type="EMBL" id="FNTI01000001">
    <property type="protein sequence ID" value="SEE13803.1"/>
    <property type="molecule type" value="Genomic_DNA"/>
</dbReference>
<feature type="domain" description="AMP-dependent synthetase/ligase" evidence="3">
    <location>
        <begin position="35"/>
        <end position="405"/>
    </location>
</feature>
<dbReference type="Pfam" id="PF00501">
    <property type="entry name" value="AMP-binding"/>
    <property type="match status" value="1"/>
</dbReference>
<comment type="similarity">
    <text evidence="1">Belongs to the ATP-dependent AMP-binding enzyme family.</text>
</comment>
<dbReference type="PROSITE" id="PS00455">
    <property type="entry name" value="AMP_BINDING"/>
    <property type="match status" value="1"/>
</dbReference>
<dbReference type="InterPro" id="IPR020845">
    <property type="entry name" value="AMP-binding_CS"/>
</dbReference>
<sequence length="552" mass="60268">MSENRFDSAAHARSMRDQGFWVDRSFDEFLQLTISTSPEKLALIADRADRAEPRRFTYAELGDLISRTAAALRRLGIGPRDVISVQLPNWWEFAVISLAAFRVGAIVNPLMPIFREHELSYMLEFAETKLLIVPKLFRGFDHEDMARSLQPKLPKLQHVIVVDGEGASSFDQAFLSGNERLGPPAVGEIGALPTDQMAVLMFTSGTTGSPKGVMHCLNSLMACSIALGGRFHLGASDTMLVCSPLGHMTGFAAGMLLGLKIGATVVFQDVWEPKRGVAIMANEGVTYSAGAATFLADMCEAVASGSPKPGRLRNFLCAGAPIPPALIDRVYRELDLKVCSLWGMTESLSSTLTEPERALEKSSKTDGRPLEGVAVKVIRMDGSPAAVGEKGLLKVRGAQMCLGYYKREDMEPFDAEGWFDTGDMAYMDDEGYIRIDGRIKDIIIRGGENVPVFDIENLMFKHPAVLSTAIVGYPDPRLGERACAFVVLRPGQTLDLAAVQALMAEHKVAKQYWPERVEIVADLPKAPAGKIQKYQLREIAKAFAETPRAANG</sequence>
<name>A0A1M7G201_9BRAD</name>
<evidence type="ECO:0000256" key="1">
    <source>
        <dbReference type="ARBA" id="ARBA00006432"/>
    </source>
</evidence>
<dbReference type="Proteomes" id="UP000183208">
    <property type="component" value="Unassembled WGS sequence"/>
</dbReference>
<dbReference type="GO" id="GO:0031956">
    <property type="term" value="F:medium-chain fatty acid-CoA ligase activity"/>
    <property type="evidence" value="ECO:0007669"/>
    <property type="project" value="TreeGrafter"/>
</dbReference>
<dbReference type="InterPro" id="IPR042099">
    <property type="entry name" value="ANL_N_sf"/>
</dbReference>
<dbReference type="AlphaFoldDB" id="A0A1M7G201"/>
<dbReference type="InterPro" id="IPR025110">
    <property type="entry name" value="AMP-bd_C"/>
</dbReference>
<dbReference type="PANTHER" id="PTHR43201:SF5">
    <property type="entry name" value="MEDIUM-CHAIN ACYL-COA LIGASE ACSF2, MITOCHONDRIAL"/>
    <property type="match status" value="1"/>
</dbReference>
<dbReference type="PANTHER" id="PTHR43201">
    <property type="entry name" value="ACYL-COA SYNTHETASE"/>
    <property type="match status" value="1"/>
</dbReference>
<organism evidence="5 6">
    <name type="scientific">Bradyrhizobium lablabi</name>
    <dbReference type="NCBI Taxonomy" id="722472"/>
    <lineage>
        <taxon>Bacteria</taxon>
        <taxon>Pseudomonadati</taxon>
        <taxon>Pseudomonadota</taxon>
        <taxon>Alphaproteobacteria</taxon>
        <taxon>Hyphomicrobiales</taxon>
        <taxon>Nitrobacteraceae</taxon>
        <taxon>Bradyrhizobium</taxon>
    </lineage>
</organism>
<dbReference type="Pfam" id="PF13193">
    <property type="entry name" value="AMP-binding_C"/>
    <property type="match status" value="1"/>
</dbReference>
<dbReference type="InterPro" id="IPR045851">
    <property type="entry name" value="AMP-bd_C_sf"/>
</dbReference>
<gene>
    <name evidence="5" type="ORF">SAMN05444171_6387</name>
</gene>
<feature type="domain" description="AMP-binding enzyme C-terminal" evidence="4">
    <location>
        <begin position="455"/>
        <end position="530"/>
    </location>
</feature>
<evidence type="ECO:0000313" key="5">
    <source>
        <dbReference type="EMBL" id="SEE13803.1"/>
    </source>
</evidence>
<dbReference type="Gene3D" id="3.40.50.12780">
    <property type="entry name" value="N-terminal domain of ligase-like"/>
    <property type="match status" value="1"/>
</dbReference>
<proteinExistence type="inferred from homology"/>
<evidence type="ECO:0000256" key="2">
    <source>
        <dbReference type="ARBA" id="ARBA00022598"/>
    </source>
</evidence>
<evidence type="ECO:0000259" key="4">
    <source>
        <dbReference type="Pfam" id="PF13193"/>
    </source>
</evidence>
<accession>A0A1M7G201</accession>
<keyword evidence="2 5" id="KW-0436">Ligase</keyword>
<evidence type="ECO:0000313" key="6">
    <source>
        <dbReference type="Proteomes" id="UP000183208"/>
    </source>
</evidence>
<dbReference type="Gene3D" id="3.30.300.30">
    <property type="match status" value="1"/>
</dbReference>